<feature type="compositionally biased region" description="Low complexity" evidence="4">
    <location>
        <begin position="607"/>
        <end position="617"/>
    </location>
</feature>
<protein>
    <recommendedName>
        <fullName evidence="5">Integrase catalytic domain-containing protein</fullName>
    </recommendedName>
</protein>
<feature type="compositionally biased region" description="Pro residues" evidence="4">
    <location>
        <begin position="527"/>
        <end position="539"/>
    </location>
</feature>
<dbReference type="PROSITE" id="PS50994">
    <property type="entry name" value="INTEGRASE"/>
    <property type="match status" value="1"/>
</dbReference>
<evidence type="ECO:0000256" key="1">
    <source>
        <dbReference type="ARBA" id="ARBA00022723"/>
    </source>
</evidence>
<evidence type="ECO:0000256" key="4">
    <source>
        <dbReference type="SAM" id="MobiDB-lite"/>
    </source>
</evidence>
<dbReference type="GO" id="GO:0015074">
    <property type="term" value="P:DNA integration"/>
    <property type="evidence" value="ECO:0007669"/>
    <property type="project" value="InterPro"/>
</dbReference>
<dbReference type="SUPFAM" id="SSF53098">
    <property type="entry name" value="Ribonuclease H-like"/>
    <property type="match status" value="1"/>
</dbReference>
<dbReference type="InterPro" id="IPR036397">
    <property type="entry name" value="RNaseH_sf"/>
</dbReference>
<evidence type="ECO:0000259" key="5">
    <source>
        <dbReference type="PROSITE" id="PS50994"/>
    </source>
</evidence>
<dbReference type="Pfam" id="PF00665">
    <property type="entry name" value="rve"/>
    <property type="match status" value="1"/>
</dbReference>
<dbReference type="Proteomes" id="UP001172457">
    <property type="component" value="Chromosome 7"/>
</dbReference>
<dbReference type="SUPFAM" id="SSF56672">
    <property type="entry name" value="DNA/RNA polymerases"/>
    <property type="match status" value="1"/>
</dbReference>
<dbReference type="InterPro" id="IPR001584">
    <property type="entry name" value="Integrase_cat-core"/>
</dbReference>
<keyword evidence="1" id="KW-0479">Metal-binding</keyword>
<dbReference type="InterPro" id="IPR013103">
    <property type="entry name" value="RVT_2"/>
</dbReference>
<name>A0AA38W7Y0_9ASTR</name>
<feature type="region of interest" description="Disordered" evidence="4">
    <location>
        <begin position="595"/>
        <end position="620"/>
    </location>
</feature>
<feature type="region of interest" description="Disordered" evidence="4">
    <location>
        <begin position="1854"/>
        <end position="1880"/>
    </location>
</feature>
<accession>A0AA38W7Y0</accession>
<dbReference type="InterPro" id="IPR043502">
    <property type="entry name" value="DNA/RNA_pol_sf"/>
</dbReference>
<feature type="compositionally biased region" description="Low complexity" evidence="4">
    <location>
        <begin position="1448"/>
        <end position="1461"/>
    </location>
</feature>
<dbReference type="InterPro" id="IPR025724">
    <property type="entry name" value="GAG-pre-integrase_dom"/>
</dbReference>
<proteinExistence type="predicted"/>
<keyword evidence="3" id="KW-0175">Coiled coil</keyword>
<evidence type="ECO:0000256" key="3">
    <source>
        <dbReference type="SAM" id="Coils"/>
    </source>
</evidence>
<evidence type="ECO:0000256" key="2">
    <source>
        <dbReference type="ARBA" id="ARBA00022801"/>
    </source>
</evidence>
<keyword evidence="2" id="KW-0378">Hydrolase</keyword>
<dbReference type="GO" id="GO:0003676">
    <property type="term" value="F:nucleic acid binding"/>
    <property type="evidence" value="ECO:0007669"/>
    <property type="project" value="InterPro"/>
</dbReference>
<feature type="region of interest" description="Disordered" evidence="4">
    <location>
        <begin position="1427"/>
        <end position="1470"/>
    </location>
</feature>
<gene>
    <name evidence="6" type="ORF">OSB04_028656</name>
</gene>
<evidence type="ECO:0000313" key="6">
    <source>
        <dbReference type="EMBL" id="KAJ9542150.1"/>
    </source>
</evidence>
<dbReference type="InterPro" id="IPR012337">
    <property type="entry name" value="RNaseH-like_sf"/>
</dbReference>
<dbReference type="Gene3D" id="3.30.420.10">
    <property type="entry name" value="Ribonuclease H-like superfamily/Ribonuclease H"/>
    <property type="match status" value="1"/>
</dbReference>
<feature type="compositionally biased region" description="Basic and acidic residues" evidence="4">
    <location>
        <begin position="1704"/>
        <end position="1715"/>
    </location>
</feature>
<reference evidence="6" key="1">
    <citation type="submission" date="2023-03" db="EMBL/GenBank/DDBJ databases">
        <title>Chromosome-scale reference genome and RAD-based genetic map of yellow starthistle (Centaurea solstitialis) reveal putative structural variation and QTLs associated with invader traits.</title>
        <authorList>
            <person name="Reatini B."/>
            <person name="Cang F.A."/>
            <person name="Jiang Q."/>
            <person name="Mckibben M.T.W."/>
            <person name="Barker M.S."/>
            <person name="Rieseberg L.H."/>
            <person name="Dlugosch K.M."/>
        </authorList>
    </citation>
    <scope>NUCLEOTIDE SEQUENCE</scope>
    <source>
        <strain evidence="6">CAN-66</strain>
        <tissue evidence="6">Leaf</tissue>
    </source>
</reference>
<dbReference type="InterPro" id="IPR057670">
    <property type="entry name" value="SH3_retrovirus"/>
</dbReference>
<feature type="region of interest" description="Disordered" evidence="4">
    <location>
        <begin position="487"/>
        <end position="549"/>
    </location>
</feature>
<organism evidence="6 7">
    <name type="scientific">Centaurea solstitialis</name>
    <name type="common">yellow star-thistle</name>
    <dbReference type="NCBI Taxonomy" id="347529"/>
    <lineage>
        <taxon>Eukaryota</taxon>
        <taxon>Viridiplantae</taxon>
        <taxon>Streptophyta</taxon>
        <taxon>Embryophyta</taxon>
        <taxon>Tracheophyta</taxon>
        <taxon>Spermatophyta</taxon>
        <taxon>Magnoliopsida</taxon>
        <taxon>eudicotyledons</taxon>
        <taxon>Gunneridae</taxon>
        <taxon>Pentapetalae</taxon>
        <taxon>asterids</taxon>
        <taxon>campanulids</taxon>
        <taxon>Asterales</taxon>
        <taxon>Asteraceae</taxon>
        <taxon>Carduoideae</taxon>
        <taxon>Cardueae</taxon>
        <taxon>Centaureinae</taxon>
        <taxon>Centaurea</taxon>
    </lineage>
</organism>
<sequence length="2599" mass="290571">MTGQRSFIFDYVEKFEGYIKTADRTPLPILGSGKITNGKYIIKGVRYVEGLGYNMFSSSQFCDNGYWVKTFQYGSDVNDEDNNAILSARRNGNLYTTVFRSIPQTHPQFEAKPKNAICLLTKASKGDSWLWHRRLCHQNFKDMNKLVSKGLVRGLPELRLSKDTLCPACEQGKMTRSSHPPRMDTTCQSPLDMIHMDLCGPMRVESLARKKYMLVLVDEFSRFTWIEFLRDKSDAAERIIAFIKRTQVLLGRRVRKIRSDNGTEFRNAKLQSFLEEVGITHNFSAVRTPQQNGVVERKNRTLVEAARSMMAHSGVPQQFWAEAVSTACYTQNRTLIVKRTGKTAYEMVEQRKPNIDFFRVFGCKCYVLNDRENLGKFDPKSDESIFIGYSHNSKAYRVFNKRTRTILESSNVDFSESETYLNACSSSVSASFPELFPSPPSTYPSSNFSALDFLDLAEYDLHTLTSPIVVPAPSGSTTTTVTSDAFVTEPSSSTSTHSVTPESAAHPSEVTSAASPAPDQEQTPHPVLSPIPEEAPLPSPSTAQRSYAQVVREPRLEAAPRINQAEGSSSGNLEEVFAVQDENDATNNRQAYATHPHTRRWTKDHPPSQIIGSPSQPVNTRSAKHTENLILFGGFLSDFEPSDVWQALTDPDWVIAMQDELAEFERNKVWRLVERPWGKTIIGLKWILRNKTDENNLIIRNKARLVAKGYRQQEGIDYDETYAPVARIEAIRIFLAYAAHKNMTVYQMDVKCAFLNGVLQEEVYVEQPEGFVDSRFPNHVYILDKALYGLKQAPRAWYETLTDYLLGVGYKKGTIDPTLFLKKSGKDLIIVQIYVDDIIFASTKPEMCQEFENTMKSQFKMSMMGELTFFLGLQVRQRPDGIFINQAKYVQDLLKRFDFGGSNSAATPMPKNFQLSADTSGKPVDQKTYRAIIGSLLYLTSSRPDIVFSTGVCARFQCDPRESHLSAVKRILRYLKGTPDFGLWYPKDSGFELIAYTDSDHAGCKLNRKSTSGACQFLGDKLVSWSSRKQTCVSLSTAEAEYVAAACCCSQVLWMKTQLADFGYTMHRIPIYCDSKSAIQITANPVQHSRTKAYRHSISFYQRSRRESSGTRFANLVKLVVQEMADQQPIAPTSPVANAADLALINPADIVEIHQNNQFVDLANFTVQDDVVLEILRAHPLAYAMQATADIPMIYLQQFWNTSRVENRDGVQTIIGRVDQTDLVFTMEDLRRILRLPAATPEAPFDPLVSGPELFGEVLAVGVHYTENNRPRGISQISQGMLPPIWYSFFNILNRTISSKTHGVDKASTQFWHIFHAVAYGRRIDFAQQIWADIIGDVRAGPGRTKHTSIPWMRFFSLVIRDHMNQNRTVRRRSNHLRFESQQIGRANKKNLKSGQVEMHIPANVLNMADRRSMSVRMYRISIGLEDTSTDSSEPGSPAQDVQPVLTRSRTSGTAGQSSSGGASGSGVMRVDVRGGAGRIVGTSATPHTSRAGAYQTMIQNRATRARTPTVVEESTDVIREREYTSHFRVKQYMGTLQQSPIHSSSEERRSPTPPQQPTGEDVEASPQEQAHVPPPPHSAAVTSQRGEPSGEPSGDDSDGHDSSEHTPTDRREPDDEATESEQVDYGSDSEFQLSDPPKGGTAQVIDLDEATSSFNDDRISGDPTLIADLASDDRTVGQEEEGEAEVATGWGREDSEEEEEREGGEKERESREKETEDVEVQLSEPWAQLEEADVEVEPHRLESDIPTTQSPTPTEATLIQTGHLVTSGQDAGSQPAHLHAQTSHSAISQQMVVSHSHGELAQLPPATQLESAGVEMREALPHLSTSFRAPVVLEPVTETFRVVHLTRTLLDASSARPSGEAGTGRVGASTDALRGSTGSPDTVSIIPAVTSGRESTSLGLFSSTGAQVAPGLALPGPGPTDSSKVYKDAHATPGLLSLTDSGGIPKTAPAPTGLIGPTDSDDILKVVQSRLLAVEQANQARDARVEALEKALAETERKRLADLEASRKLQEDRDAELYELKRKIKGKHSEAAPSTEAPIPRPSEDVLRLAPPTSGDLPPIPGYVTEVEHLMMVTSYTTQNDRLSAQVRDQAAQIELLQQRIRELEAVCRSQAQPSKRRHDDTDDPAPGPHEGEVQAAKRLRTDLQPGSGSGSSAPAPGSSAAPSSAPTDLDAAEAPYVNSDTEDIPDMGSWRYERIPEGESVQFPQMTDTAQIDPVLPEAAPTDPSEFQIPEAARKILRSLAQSLRVYQKGDDLVKDPDYANLLSTLKFPTPEAPRTVHSTDPETAAPTVIQLNWNHSIIFRPFLEETFTRIYQQDKLHAWSRKVYFGISHIRNKRRRTAYVHQRMCNWATHGRQRIRRRFIKVTAMRPYKHGHQLFLEYDVRMYGTGVPRGELQNWTFTEADLDRVHLEDLLTIIKYLQGPILRPEHYRDGTEILKKYVRHAISLARVTDYQLAIESRQPKVNLLRPNLLVPGIDAYIPYMPTRIPEHGVLYLTKKKKERRFMRFGELSRFCDGTLLYVYNGMQSRLLADQVPSRRIIDGKGKLLEAMRLIEKKLKERLMYRRAEAAMQMRARIIGEWEEYLQMSKWEPALELPPPF</sequence>
<feature type="region of interest" description="Disordered" evidence="4">
    <location>
        <begin position="2027"/>
        <end position="2046"/>
    </location>
</feature>
<feature type="domain" description="Integrase catalytic" evidence="5">
    <location>
        <begin position="186"/>
        <end position="352"/>
    </location>
</feature>
<dbReference type="PANTHER" id="PTHR42648:SF32">
    <property type="entry name" value="RIBONUCLEASE H-LIKE DOMAIN, GAG-PRE-INTEGRASE DOMAIN PROTEIN-RELATED"/>
    <property type="match status" value="1"/>
</dbReference>
<dbReference type="InterPro" id="IPR039537">
    <property type="entry name" value="Retrotran_Ty1/copia-like"/>
</dbReference>
<dbReference type="Pfam" id="PF25597">
    <property type="entry name" value="SH3_retrovirus"/>
    <property type="match status" value="1"/>
</dbReference>
<dbReference type="Pfam" id="PF07727">
    <property type="entry name" value="RVT_2"/>
    <property type="match status" value="1"/>
</dbReference>
<feature type="region of interest" description="Disordered" evidence="4">
    <location>
        <begin position="2110"/>
        <end position="2172"/>
    </location>
</feature>
<feature type="region of interest" description="Disordered" evidence="4">
    <location>
        <begin position="1529"/>
        <end position="1726"/>
    </location>
</feature>
<comment type="caution">
    <text evidence="6">The sequence shown here is derived from an EMBL/GenBank/DDBJ whole genome shotgun (WGS) entry which is preliminary data.</text>
</comment>
<dbReference type="GO" id="GO:0016787">
    <property type="term" value="F:hydrolase activity"/>
    <property type="evidence" value="ECO:0007669"/>
    <property type="project" value="UniProtKB-KW"/>
</dbReference>
<dbReference type="PANTHER" id="PTHR42648">
    <property type="entry name" value="TRANSPOSASE, PUTATIVE-RELATED"/>
    <property type="match status" value="1"/>
</dbReference>
<dbReference type="CDD" id="cd09272">
    <property type="entry name" value="RNase_HI_RT_Ty1"/>
    <property type="match status" value="1"/>
</dbReference>
<dbReference type="EMBL" id="JARYMX010000007">
    <property type="protein sequence ID" value="KAJ9542150.1"/>
    <property type="molecule type" value="Genomic_DNA"/>
</dbReference>
<evidence type="ECO:0000313" key="7">
    <source>
        <dbReference type="Proteomes" id="UP001172457"/>
    </source>
</evidence>
<feature type="compositionally biased region" description="Basic and acidic residues" evidence="4">
    <location>
        <begin position="1598"/>
        <end position="1614"/>
    </location>
</feature>
<dbReference type="Pfam" id="PF13976">
    <property type="entry name" value="gag_pre-integrs"/>
    <property type="match status" value="1"/>
</dbReference>
<feature type="coiled-coil region" evidence="3">
    <location>
        <begin position="2081"/>
        <end position="2108"/>
    </location>
</feature>
<keyword evidence="7" id="KW-1185">Reference proteome</keyword>
<feature type="compositionally biased region" description="Low complexity" evidence="4">
    <location>
        <begin position="2152"/>
        <end position="2168"/>
    </location>
</feature>
<dbReference type="GO" id="GO:0046872">
    <property type="term" value="F:metal ion binding"/>
    <property type="evidence" value="ECO:0007669"/>
    <property type="project" value="UniProtKB-KW"/>
</dbReference>
<feature type="coiled-coil region" evidence="3">
    <location>
        <begin position="1979"/>
        <end position="2014"/>
    </location>
</feature>
<feature type="compositionally biased region" description="Low complexity" evidence="4">
    <location>
        <begin position="487"/>
        <end position="503"/>
    </location>
</feature>